<feature type="transmembrane region" description="Helical" evidence="6">
    <location>
        <begin position="43"/>
        <end position="67"/>
    </location>
</feature>
<evidence type="ECO:0000256" key="3">
    <source>
        <dbReference type="ARBA" id="ARBA00022692"/>
    </source>
</evidence>
<feature type="transmembrane region" description="Helical" evidence="6">
    <location>
        <begin position="384"/>
        <end position="405"/>
    </location>
</feature>
<feature type="transmembrane region" description="Helical" evidence="6">
    <location>
        <begin position="443"/>
        <end position="465"/>
    </location>
</feature>
<dbReference type="GO" id="GO:0005886">
    <property type="term" value="C:plasma membrane"/>
    <property type="evidence" value="ECO:0007669"/>
    <property type="project" value="UniProtKB-SubCell"/>
</dbReference>
<dbReference type="CDD" id="cd13128">
    <property type="entry name" value="MATE_Wzx_like"/>
    <property type="match status" value="1"/>
</dbReference>
<feature type="transmembrane region" description="Helical" evidence="6">
    <location>
        <begin position="211"/>
        <end position="230"/>
    </location>
</feature>
<accession>A0A7Z0LD99</accession>
<reference evidence="7 8" key="1">
    <citation type="submission" date="2020-07" db="EMBL/GenBank/DDBJ databases">
        <title>MOT database genomes.</title>
        <authorList>
            <person name="Joseph S."/>
            <person name="Aduse-Opoku J."/>
            <person name="Hashim A."/>
            <person name="Wade W."/>
            <person name="Curtis M."/>
        </authorList>
    </citation>
    <scope>NUCLEOTIDE SEQUENCE [LARGE SCALE GENOMIC DNA]</scope>
    <source>
        <strain evidence="7 8">CCW311</strain>
    </source>
</reference>
<comment type="subcellular location">
    <subcellularLocation>
        <location evidence="1">Cell membrane</location>
        <topology evidence="1">Multi-pass membrane protein</topology>
    </subcellularLocation>
</comment>
<evidence type="ECO:0000256" key="5">
    <source>
        <dbReference type="ARBA" id="ARBA00023136"/>
    </source>
</evidence>
<evidence type="ECO:0000256" key="6">
    <source>
        <dbReference type="SAM" id="Phobius"/>
    </source>
</evidence>
<dbReference type="PANTHER" id="PTHR30250">
    <property type="entry name" value="PST FAMILY PREDICTED COLANIC ACID TRANSPORTER"/>
    <property type="match status" value="1"/>
</dbReference>
<dbReference type="InterPro" id="IPR050833">
    <property type="entry name" value="Poly_Biosynth_Transport"/>
</dbReference>
<evidence type="ECO:0000256" key="4">
    <source>
        <dbReference type="ARBA" id="ARBA00022989"/>
    </source>
</evidence>
<dbReference type="AlphaFoldDB" id="A0A7Z0LD99"/>
<dbReference type="EMBL" id="JACBYG010000039">
    <property type="protein sequence ID" value="NYS49186.1"/>
    <property type="molecule type" value="Genomic_DNA"/>
</dbReference>
<keyword evidence="3 6" id="KW-0812">Transmembrane</keyword>
<evidence type="ECO:0000313" key="8">
    <source>
        <dbReference type="Proteomes" id="UP000563349"/>
    </source>
</evidence>
<keyword evidence="4 6" id="KW-1133">Transmembrane helix</keyword>
<keyword evidence="2" id="KW-1003">Cell membrane</keyword>
<dbReference type="RefSeq" id="WP_179923802.1">
    <property type="nucleotide sequence ID" value="NZ_CP128228.1"/>
</dbReference>
<evidence type="ECO:0000256" key="2">
    <source>
        <dbReference type="ARBA" id="ARBA00022475"/>
    </source>
</evidence>
<dbReference type="PANTHER" id="PTHR30250:SF11">
    <property type="entry name" value="O-ANTIGEN TRANSPORTER-RELATED"/>
    <property type="match status" value="1"/>
</dbReference>
<evidence type="ECO:0000256" key="1">
    <source>
        <dbReference type="ARBA" id="ARBA00004651"/>
    </source>
</evidence>
<name>A0A7Z0LD99_9STRE</name>
<feature type="transmembrane region" description="Helical" evidence="6">
    <location>
        <begin position="291"/>
        <end position="310"/>
    </location>
</feature>
<feature type="transmembrane region" description="Helical" evidence="6">
    <location>
        <begin position="358"/>
        <end position="378"/>
    </location>
</feature>
<feature type="transmembrane region" description="Helical" evidence="6">
    <location>
        <begin position="144"/>
        <end position="165"/>
    </location>
</feature>
<feature type="transmembrane region" description="Helical" evidence="6">
    <location>
        <begin position="118"/>
        <end position="137"/>
    </location>
</feature>
<dbReference type="InterPro" id="IPR002797">
    <property type="entry name" value="Polysacc_synth"/>
</dbReference>
<organism evidence="7 8">
    <name type="scientific">Streptococcus danieliae</name>
    <dbReference type="NCBI Taxonomy" id="747656"/>
    <lineage>
        <taxon>Bacteria</taxon>
        <taxon>Bacillati</taxon>
        <taxon>Bacillota</taxon>
        <taxon>Bacilli</taxon>
        <taxon>Lactobacillales</taxon>
        <taxon>Streptococcaceae</taxon>
        <taxon>Streptococcus</taxon>
    </lineage>
</organism>
<dbReference type="Proteomes" id="UP000563349">
    <property type="component" value="Unassembled WGS sequence"/>
</dbReference>
<evidence type="ECO:0000313" key="7">
    <source>
        <dbReference type="EMBL" id="NYS49186.1"/>
    </source>
</evidence>
<feature type="transmembrane region" description="Helical" evidence="6">
    <location>
        <begin position="417"/>
        <end position="437"/>
    </location>
</feature>
<protein>
    <submittedName>
        <fullName evidence="7">Flippase</fullName>
    </submittedName>
</protein>
<keyword evidence="8" id="KW-1185">Reference proteome</keyword>
<proteinExistence type="predicted"/>
<feature type="transmembrane region" description="Helical" evidence="6">
    <location>
        <begin position="250"/>
        <end position="270"/>
    </location>
</feature>
<feature type="transmembrane region" description="Helical" evidence="6">
    <location>
        <begin position="171"/>
        <end position="191"/>
    </location>
</feature>
<feature type="transmembrane region" description="Helical" evidence="6">
    <location>
        <begin position="12"/>
        <end position="31"/>
    </location>
</feature>
<feature type="transmembrane region" description="Helical" evidence="6">
    <location>
        <begin position="88"/>
        <end position="112"/>
    </location>
</feature>
<comment type="caution">
    <text evidence="7">The sequence shown here is derived from an EMBL/GenBank/DDBJ whole genome shotgun (WGS) entry which is preliminary data.</text>
</comment>
<dbReference type="Pfam" id="PF01943">
    <property type="entry name" value="Polysacc_synt"/>
    <property type="match status" value="1"/>
</dbReference>
<feature type="transmembrane region" description="Helical" evidence="6">
    <location>
        <begin position="322"/>
        <end position="346"/>
    </location>
</feature>
<gene>
    <name evidence="7" type="ORF">HZY93_04255</name>
</gene>
<keyword evidence="5 6" id="KW-0472">Membrane</keyword>
<sequence length="483" mass="54114">MKKMSSVRMNFIMNFILTISNFIFPLLTFPYVSRVLQAEGIGIVNFATSIITYFSMIGMMGIPTYGIRACAKVRDDEKALSKTVQEIMILNMIVMGVSLLLLGISVFTVPQLYAEKELYLIMSSTLIFNVLGVDWLYRSLEKYTYIAIRSIIFKVISVVLMFLLVKTNTDYVIYGALTVFAAVGSNLMNFFNLRNLVHFDRLEGLNILQHLRPTLTFFMLNVSTTIYINVDTTMLGFIKGSTEVGYYSAAVKIKQILVSVVTSLGVVLLPRLSYYYEKGQQEEFQRLTQKALQFVLLVSVPLVFYFILVARDSILFLSGETFLPGVLALQLIMPTVLFIGLSNLMGIQILVPTNREHLVVVSTVVGAFVDILLNIFLIPTFGASGAAFAGSIAELSVTIVQFYVLREFLKPLLKGLPLIKIGLAIVVSTLSTVFYYSSWNFGTFPNLLLTAMMFFSSYGLILVFLKESFTLEVLGTLFAKLKH</sequence>